<name>A0A0N8RNN3_9PSED</name>
<organism evidence="1 2">
    <name type="scientific">Pseudomonas syringae pv. helianthi</name>
    <dbReference type="NCBI Taxonomy" id="251654"/>
    <lineage>
        <taxon>Bacteria</taxon>
        <taxon>Pseudomonadati</taxon>
        <taxon>Pseudomonadota</taxon>
        <taxon>Gammaproteobacteria</taxon>
        <taxon>Pseudomonadales</taxon>
        <taxon>Pseudomonadaceae</taxon>
        <taxon>Pseudomonas</taxon>
    </lineage>
</organism>
<dbReference type="EMBL" id="LJQM01000106">
    <property type="protein sequence ID" value="KPX46071.1"/>
    <property type="molecule type" value="Genomic_DNA"/>
</dbReference>
<dbReference type="Proteomes" id="UP000050557">
    <property type="component" value="Unassembled WGS sequence"/>
</dbReference>
<evidence type="ECO:0000313" key="2">
    <source>
        <dbReference type="Proteomes" id="UP000050557"/>
    </source>
</evidence>
<evidence type="ECO:0000313" key="1">
    <source>
        <dbReference type="EMBL" id="KPX46071.1"/>
    </source>
</evidence>
<protein>
    <submittedName>
        <fullName evidence="1">Uncharacterized protein</fullName>
    </submittedName>
</protein>
<reference evidence="1 2" key="1">
    <citation type="submission" date="2015-09" db="EMBL/GenBank/DDBJ databases">
        <title>Genome announcement of multiple Pseudomonas syringae strains.</title>
        <authorList>
            <person name="Thakur S."/>
            <person name="Wang P.W."/>
            <person name="Gong Y."/>
            <person name="Weir B.S."/>
            <person name="Guttman D.S."/>
        </authorList>
    </citation>
    <scope>NUCLEOTIDE SEQUENCE [LARGE SCALE GENOMIC DNA]</scope>
    <source>
        <strain evidence="1 2">ICMP4531</strain>
    </source>
</reference>
<gene>
    <name evidence="1" type="ORF">ALO68_101968</name>
</gene>
<sequence length="56" mass="6489">MNWLFPVGIGKEIESVVQVCAVGFSRRPGRRDQLFYKALRGRWLCTQFAVNENESE</sequence>
<dbReference type="PATRIC" id="fig|251654.3.peg.913"/>
<comment type="caution">
    <text evidence="1">The sequence shown here is derived from an EMBL/GenBank/DDBJ whole genome shotgun (WGS) entry which is preliminary data.</text>
</comment>
<proteinExistence type="predicted"/>
<accession>A0A0N8RNN3</accession>
<dbReference type="AlphaFoldDB" id="A0A0N8RNN3"/>